<evidence type="ECO:0000256" key="7">
    <source>
        <dbReference type="SAM" id="Phobius"/>
    </source>
</evidence>
<feature type="region of interest" description="Disordered" evidence="6">
    <location>
        <begin position="167"/>
        <end position="194"/>
    </location>
</feature>
<protein>
    <submittedName>
        <fullName evidence="9">DUF3533 domain-containing protein</fullName>
    </submittedName>
</protein>
<feature type="domain" description="ABC-2 type transporter transmembrane" evidence="8">
    <location>
        <begin position="68"/>
        <end position="230"/>
    </location>
</feature>
<feature type="compositionally biased region" description="Basic and acidic residues" evidence="6">
    <location>
        <begin position="945"/>
        <end position="962"/>
    </location>
</feature>
<dbReference type="Gene3D" id="3.40.1710.10">
    <property type="entry name" value="abc type-2 transporter like domain"/>
    <property type="match status" value="1"/>
</dbReference>
<name>A0ABX0CH14_9BIFI</name>
<feature type="coiled-coil region" evidence="5">
    <location>
        <begin position="292"/>
        <end position="319"/>
    </location>
</feature>
<evidence type="ECO:0000256" key="1">
    <source>
        <dbReference type="ARBA" id="ARBA00004141"/>
    </source>
</evidence>
<dbReference type="NCBIfam" id="TIGR03061">
    <property type="entry name" value="pip_yhgE_Nterm"/>
    <property type="match status" value="1"/>
</dbReference>
<evidence type="ECO:0000256" key="6">
    <source>
        <dbReference type="SAM" id="MobiDB-lite"/>
    </source>
</evidence>
<feature type="transmembrane region" description="Helical" evidence="7">
    <location>
        <begin position="831"/>
        <end position="855"/>
    </location>
</feature>
<feature type="region of interest" description="Disordered" evidence="6">
    <location>
        <begin position="919"/>
        <end position="962"/>
    </location>
</feature>
<organism evidence="9 10">
    <name type="scientific">Bifidobacterium saimiriisciurei</name>
    <dbReference type="NCBI Taxonomy" id="2661627"/>
    <lineage>
        <taxon>Bacteria</taxon>
        <taxon>Bacillati</taxon>
        <taxon>Actinomycetota</taxon>
        <taxon>Actinomycetes</taxon>
        <taxon>Bifidobacteriales</taxon>
        <taxon>Bifidobacteriaceae</taxon>
        <taxon>Bifidobacterium</taxon>
    </lineage>
</organism>
<keyword evidence="10" id="KW-1185">Reference proteome</keyword>
<dbReference type="Pfam" id="PF12698">
    <property type="entry name" value="ABC2_membrane_3"/>
    <property type="match status" value="2"/>
</dbReference>
<keyword evidence="5" id="KW-0175">Coiled coil</keyword>
<feature type="transmembrane region" description="Helical" evidence="7">
    <location>
        <begin position="755"/>
        <end position="773"/>
    </location>
</feature>
<feature type="transmembrane region" description="Helical" evidence="7">
    <location>
        <begin position="635"/>
        <end position="658"/>
    </location>
</feature>
<dbReference type="PANTHER" id="PTHR43077:SF10">
    <property type="entry name" value="TRANSPORT PERMEASE PROTEIN"/>
    <property type="match status" value="1"/>
</dbReference>
<evidence type="ECO:0000313" key="10">
    <source>
        <dbReference type="Proteomes" id="UP000475155"/>
    </source>
</evidence>
<feature type="domain" description="ABC-2 type transporter transmembrane" evidence="8">
    <location>
        <begin position="583"/>
        <end position="767"/>
    </location>
</feature>
<feature type="transmembrane region" description="Helical" evidence="7">
    <location>
        <begin position="861"/>
        <end position="885"/>
    </location>
</feature>
<dbReference type="Proteomes" id="UP000475155">
    <property type="component" value="Unassembled WGS sequence"/>
</dbReference>
<accession>A0ABX0CH14</accession>
<sequence>MPQSIKIRAIPMAGSAFGPRRPEDCLYCAEEYVAEADDMRMILRIFRRDLLRLLRNPVAVVITLGVALIPSLYAWFNIIANWDPYSNTGNIQVAVANNDAGASSDFAGKLNAGEQVVEQLKDNHQLGWRFVGENEARDGVASGKYYAAIVIPQDFSKDLLGTVDVKGASSNSTSTSNSASTKSTSATSTTATQSARPTITYYVNEKKNATAPKITDTGANTIDRQINQTFISTVTSAVVSMIRQAGGDLQSKVDKGTADIDRQLGQGIDDVAAAQDAMDSLTGTLGRTGDALDSANTSLASLKRQISTANTALKNANDALGETRKQSLQFSNTLDAAMLKGTGDLGGIQVSTNTAAGGLVNGFTATQNDIDKAVAGPNAAIAGGKTTVASIRKQIRDSAILTEAQKTKLLDQLDAVDAKLDGQQTLLDSISSGSATITGSGIDATKGLSSAVGTAATNGINGLNTARNGLNTTVTPSLLAGMDSFSAMTGTFSGTLTGLNSTVGQTQALVKQLQSTLDETKSTLADTSKSLDSVTEGLNTTRTDVNALTSSATWQSIAKHFDLDGNEIGDFMGSPVKLVTQTLYPVANYGSAVTPFYTNLALWVGGFVLIAIYKLEVDREGLGKFHASQAYFGRWLLLVTVGVLQALIVTVGDLIIGIQCTNPAAFVFAGVVISFVYINIIYALAVSLKHIGKAVAVILVIVQIPGSSGMYPIEMMPDFFRRLNPFLPFTYGINAMRETIGGAYGGNYWHDLGSLVWFLAAALLLGVVGRPYMLNLNALFDRRLWATDLMVAERNTMTNDRFRLVAVIKLLMGVTEYRDQIRRRAHQFFKIYPYLIRAGLIMICVLPLVFLVLMFSVESKIMMLVAWITSIILIDIYLIVVEYMYESFARQIDMSVMEGDEFRRTVIRRLNPHSHAYARHGAEGERRAGSRAVEGQVAADADGEPTERMKPTDQAARKDDDD</sequence>
<evidence type="ECO:0000256" key="5">
    <source>
        <dbReference type="SAM" id="Coils"/>
    </source>
</evidence>
<dbReference type="InterPro" id="IPR013525">
    <property type="entry name" value="ABC2_TM"/>
</dbReference>
<keyword evidence="3 7" id="KW-1133">Transmembrane helix</keyword>
<evidence type="ECO:0000256" key="3">
    <source>
        <dbReference type="ARBA" id="ARBA00022989"/>
    </source>
</evidence>
<keyword evidence="2 7" id="KW-0812">Transmembrane</keyword>
<feature type="transmembrane region" description="Helical" evidence="7">
    <location>
        <begin position="694"/>
        <end position="713"/>
    </location>
</feature>
<proteinExistence type="predicted"/>
<dbReference type="InterPro" id="IPR017500">
    <property type="entry name" value="Phage_infect_YhgE_N"/>
</dbReference>
<evidence type="ECO:0000256" key="4">
    <source>
        <dbReference type="ARBA" id="ARBA00023136"/>
    </source>
</evidence>
<evidence type="ECO:0000256" key="2">
    <source>
        <dbReference type="ARBA" id="ARBA00022692"/>
    </source>
</evidence>
<dbReference type="PANTHER" id="PTHR43077">
    <property type="entry name" value="TRANSPORT PERMEASE YVFS-RELATED"/>
    <property type="match status" value="1"/>
</dbReference>
<dbReference type="EMBL" id="WHZU01000012">
    <property type="protein sequence ID" value="NEH11973.1"/>
    <property type="molecule type" value="Genomic_DNA"/>
</dbReference>
<dbReference type="InterPro" id="IPR051328">
    <property type="entry name" value="T7SS_ABC-Transporter"/>
</dbReference>
<feature type="transmembrane region" description="Helical" evidence="7">
    <location>
        <begin position="664"/>
        <end position="685"/>
    </location>
</feature>
<reference evidence="9 10" key="1">
    <citation type="submission" date="2019-10" db="EMBL/GenBank/DDBJ databases">
        <title>Bifidobacterium from non-human primates.</title>
        <authorList>
            <person name="Modesto M."/>
        </authorList>
    </citation>
    <scope>NUCLEOTIDE SEQUENCE [LARGE SCALE GENOMIC DNA]</scope>
    <source>
        <strain evidence="9 10">SMA1</strain>
    </source>
</reference>
<keyword evidence="4 7" id="KW-0472">Membrane</keyword>
<feature type="transmembrane region" description="Helical" evidence="7">
    <location>
        <begin position="53"/>
        <end position="76"/>
    </location>
</feature>
<evidence type="ECO:0000259" key="8">
    <source>
        <dbReference type="Pfam" id="PF12698"/>
    </source>
</evidence>
<comment type="caution">
    <text evidence="9">The sequence shown here is derived from an EMBL/GenBank/DDBJ whole genome shotgun (WGS) entry which is preliminary data.</text>
</comment>
<dbReference type="InterPro" id="IPR017501">
    <property type="entry name" value="Phage_infect_YhgE_C"/>
</dbReference>
<feature type="transmembrane region" description="Helical" evidence="7">
    <location>
        <begin position="596"/>
        <end position="615"/>
    </location>
</feature>
<evidence type="ECO:0000313" key="9">
    <source>
        <dbReference type="EMBL" id="NEH11973.1"/>
    </source>
</evidence>
<comment type="subcellular location">
    <subcellularLocation>
        <location evidence="1">Membrane</location>
        <topology evidence="1">Multi-pass membrane protein</topology>
    </subcellularLocation>
</comment>
<feature type="compositionally biased region" description="Low complexity" evidence="6">
    <location>
        <begin position="168"/>
        <end position="194"/>
    </location>
</feature>
<dbReference type="NCBIfam" id="TIGR03062">
    <property type="entry name" value="pip_yhgE_Cterm"/>
    <property type="match status" value="1"/>
</dbReference>
<gene>
    <name evidence="9" type="ORF">GFD18_07715</name>
</gene>